<dbReference type="HOGENOM" id="CLU_2420543_0_0_11"/>
<protein>
    <submittedName>
        <fullName evidence="2">Uncharacterized protein</fullName>
    </submittedName>
</protein>
<dbReference type="RefSeq" id="WP_013806599.1">
    <property type="nucleotide sequence ID" value="NC_015564.1"/>
</dbReference>
<name>F6ELK0_HOYSD</name>
<dbReference type="KEGG" id="asd:AS9A_1801"/>
<sequence>MSPSTGVVSVADRISPDSRTALIVNRKSFGVISGVLGRGHDDVGLPEVAAHYPVEPQHSRPRLHQGQRVPRQMNMRNITRETGLLHPRAFR</sequence>
<accession>F6ELK0</accession>
<dbReference type="AlphaFoldDB" id="F6ELK0"/>
<organism evidence="2 3">
    <name type="scientific">Hoyosella subflava (strain DSM 45089 / JCM 17490 / NBRC 109087 / DQS3-9A1)</name>
    <name type="common">Amycolicicoccus subflavus</name>
    <dbReference type="NCBI Taxonomy" id="443218"/>
    <lineage>
        <taxon>Bacteria</taxon>
        <taxon>Bacillati</taxon>
        <taxon>Actinomycetota</taxon>
        <taxon>Actinomycetes</taxon>
        <taxon>Mycobacteriales</taxon>
        <taxon>Hoyosellaceae</taxon>
        <taxon>Hoyosella</taxon>
    </lineage>
</organism>
<dbReference type="EMBL" id="CP002786">
    <property type="protein sequence ID" value="AEF40250.1"/>
    <property type="molecule type" value="Genomic_DNA"/>
</dbReference>
<evidence type="ECO:0000256" key="1">
    <source>
        <dbReference type="SAM" id="MobiDB-lite"/>
    </source>
</evidence>
<evidence type="ECO:0000313" key="2">
    <source>
        <dbReference type="EMBL" id="AEF40250.1"/>
    </source>
</evidence>
<feature type="region of interest" description="Disordered" evidence="1">
    <location>
        <begin position="57"/>
        <end position="91"/>
    </location>
</feature>
<keyword evidence="3" id="KW-1185">Reference proteome</keyword>
<gene>
    <name evidence="2" type="ordered locus">AS9A_1801</name>
</gene>
<dbReference type="Proteomes" id="UP000009235">
    <property type="component" value="Chromosome"/>
</dbReference>
<reference evidence="2 3" key="1">
    <citation type="journal article" date="2011" name="J. Bacteriol.">
        <title>Complete genome sequence of Amycolicicoccus subflavus DQS3-9A1T, an actinomycete isolated from crude oil-polluted soil.</title>
        <authorList>
            <person name="Cai M."/>
            <person name="Chen W.M."/>
            <person name="Nie Y."/>
            <person name="Chi C.Q."/>
            <person name="Wang Y.N."/>
            <person name="Tang Y.Q."/>
            <person name="Li G.Y."/>
            <person name="Wu X.L."/>
        </authorList>
    </citation>
    <scope>NUCLEOTIDE SEQUENCE [LARGE SCALE GENOMIC DNA]</scope>
    <source>
        <strain evidence="3">DSM 45089 / DQS3-9A1</strain>
    </source>
</reference>
<proteinExistence type="predicted"/>
<evidence type="ECO:0000313" key="3">
    <source>
        <dbReference type="Proteomes" id="UP000009235"/>
    </source>
</evidence>